<name>X1P1M2_9ZZZZ</name>
<feature type="non-terminal residue" evidence="2">
    <location>
        <position position="1"/>
    </location>
</feature>
<comment type="caution">
    <text evidence="2">The sequence shown here is derived from an EMBL/GenBank/DDBJ whole genome shotgun (WGS) entry which is preliminary data.</text>
</comment>
<dbReference type="AlphaFoldDB" id="X1P1M2"/>
<keyword evidence="1" id="KW-0812">Transmembrane</keyword>
<feature type="transmembrane region" description="Helical" evidence="1">
    <location>
        <begin position="63"/>
        <end position="80"/>
    </location>
</feature>
<proteinExistence type="predicted"/>
<feature type="non-terminal residue" evidence="2">
    <location>
        <position position="133"/>
    </location>
</feature>
<keyword evidence="1" id="KW-0472">Membrane</keyword>
<gene>
    <name evidence="2" type="ORF">S06H3_24495</name>
</gene>
<dbReference type="EMBL" id="BARV01013648">
    <property type="protein sequence ID" value="GAI24809.1"/>
    <property type="molecule type" value="Genomic_DNA"/>
</dbReference>
<organism evidence="2">
    <name type="scientific">marine sediment metagenome</name>
    <dbReference type="NCBI Taxonomy" id="412755"/>
    <lineage>
        <taxon>unclassified sequences</taxon>
        <taxon>metagenomes</taxon>
        <taxon>ecological metagenomes</taxon>
    </lineage>
</organism>
<keyword evidence="1" id="KW-1133">Transmembrane helix</keyword>
<accession>X1P1M2</accession>
<sequence>RMISGTPLKCPENLPISQYAVNIGLALRETVLSENLGEGSYSPLDINLLPQAYRPWKPSAKQIYLFGALIAIIALLLPLYQITSDTMGKTATLETKYTLLNNELERRKVEIANREPLQKAIAEYHTIIDMGGG</sequence>
<protein>
    <submittedName>
        <fullName evidence="2">Uncharacterized protein</fullName>
    </submittedName>
</protein>
<reference evidence="2" key="1">
    <citation type="journal article" date="2014" name="Front. Microbiol.">
        <title>High frequency of phylogenetically diverse reductive dehalogenase-homologous genes in deep subseafloor sedimentary metagenomes.</title>
        <authorList>
            <person name="Kawai M."/>
            <person name="Futagami T."/>
            <person name="Toyoda A."/>
            <person name="Takaki Y."/>
            <person name="Nishi S."/>
            <person name="Hori S."/>
            <person name="Arai W."/>
            <person name="Tsubouchi T."/>
            <person name="Morono Y."/>
            <person name="Uchiyama I."/>
            <person name="Ito T."/>
            <person name="Fujiyama A."/>
            <person name="Inagaki F."/>
            <person name="Takami H."/>
        </authorList>
    </citation>
    <scope>NUCLEOTIDE SEQUENCE</scope>
    <source>
        <strain evidence="2">Expedition CK06-06</strain>
    </source>
</reference>
<evidence type="ECO:0000256" key="1">
    <source>
        <dbReference type="SAM" id="Phobius"/>
    </source>
</evidence>
<evidence type="ECO:0000313" key="2">
    <source>
        <dbReference type="EMBL" id="GAI24809.1"/>
    </source>
</evidence>